<dbReference type="InParanoid" id="A0A0C2WQN1"/>
<proteinExistence type="predicted"/>
<dbReference type="OrthoDB" id="3222645at2759"/>
<evidence type="ECO:0000313" key="2">
    <source>
        <dbReference type="Proteomes" id="UP000054549"/>
    </source>
</evidence>
<dbReference type="AlphaFoldDB" id="A0A0C2WQN1"/>
<keyword evidence="2" id="KW-1185">Reference proteome</keyword>
<organism evidence="1 2">
    <name type="scientific">Amanita muscaria (strain Koide BX008)</name>
    <dbReference type="NCBI Taxonomy" id="946122"/>
    <lineage>
        <taxon>Eukaryota</taxon>
        <taxon>Fungi</taxon>
        <taxon>Dikarya</taxon>
        <taxon>Basidiomycota</taxon>
        <taxon>Agaricomycotina</taxon>
        <taxon>Agaricomycetes</taxon>
        <taxon>Agaricomycetidae</taxon>
        <taxon>Agaricales</taxon>
        <taxon>Pluteineae</taxon>
        <taxon>Amanitaceae</taxon>
        <taxon>Amanita</taxon>
    </lineage>
</organism>
<gene>
    <name evidence="1" type="ORF">M378DRAFT_78897</name>
</gene>
<protein>
    <submittedName>
        <fullName evidence="1">Uncharacterized protein</fullName>
    </submittedName>
</protein>
<dbReference type="HOGENOM" id="CLU_1137759_0_0_1"/>
<dbReference type="EMBL" id="KN818253">
    <property type="protein sequence ID" value="KIL63977.1"/>
    <property type="molecule type" value="Genomic_DNA"/>
</dbReference>
<sequence>MAEADQAVADTWKALARTYTITSQSESWEVNRKYLAGITLKLITAVAGSLESGGHLPPRFNEDLEDIVKTALELHRIVSRDVVSMGLVTYTIPCDAEFDPSRMEDINGGGDETGPITQDTVICTVEMGLQCRKKKESGSREEWDAIVKAKVFLASSELNHVPQKTQPSDVLDLTGQIECANELVAGGFWRIYKGRWTEKAMNAVRPPIVVKVISPPPLMERQKNKQFKVSFRNDFLQINDFRFL</sequence>
<evidence type="ECO:0000313" key="1">
    <source>
        <dbReference type="EMBL" id="KIL63977.1"/>
    </source>
</evidence>
<accession>A0A0C2WQN1</accession>
<reference evidence="1 2" key="1">
    <citation type="submission" date="2014-04" db="EMBL/GenBank/DDBJ databases">
        <title>Evolutionary Origins and Diversification of the Mycorrhizal Mutualists.</title>
        <authorList>
            <consortium name="DOE Joint Genome Institute"/>
            <consortium name="Mycorrhizal Genomics Consortium"/>
            <person name="Kohler A."/>
            <person name="Kuo A."/>
            <person name="Nagy L.G."/>
            <person name="Floudas D."/>
            <person name="Copeland A."/>
            <person name="Barry K.W."/>
            <person name="Cichocki N."/>
            <person name="Veneault-Fourrey C."/>
            <person name="LaButti K."/>
            <person name="Lindquist E.A."/>
            <person name="Lipzen A."/>
            <person name="Lundell T."/>
            <person name="Morin E."/>
            <person name="Murat C."/>
            <person name="Riley R."/>
            <person name="Ohm R."/>
            <person name="Sun H."/>
            <person name="Tunlid A."/>
            <person name="Henrissat B."/>
            <person name="Grigoriev I.V."/>
            <person name="Hibbett D.S."/>
            <person name="Martin F."/>
        </authorList>
    </citation>
    <scope>NUCLEOTIDE SEQUENCE [LARGE SCALE GENOMIC DNA]</scope>
    <source>
        <strain evidence="1 2">Koide BX008</strain>
    </source>
</reference>
<dbReference type="Proteomes" id="UP000054549">
    <property type="component" value="Unassembled WGS sequence"/>
</dbReference>
<name>A0A0C2WQN1_AMAMK</name>